<feature type="signal peptide" evidence="4">
    <location>
        <begin position="1"/>
        <end position="23"/>
    </location>
</feature>
<name>A0ABW7SJH6_9ACTN</name>
<accession>A0ABW7SJH6</accession>
<dbReference type="RefSeq" id="WP_396679642.1">
    <property type="nucleotide sequence ID" value="NZ_JBIRPU010000008.1"/>
</dbReference>
<keyword evidence="7" id="KW-1185">Reference proteome</keyword>
<evidence type="ECO:0000259" key="5">
    <source>
        <dbReference type="Pfam" id="PF09084"/>
    </source>
</evidence>
<reference evidence="6 7" key="1">
    <citation type="submission" date="2024-10" db="EMBL/GenBank/DDBJ databases">
        <title>The Natural Products Discovery Center: Release of the First 8490 Sequenced Strains for Exploring Actinobacteria Biosynthetic Diversity.</title>
        <authorList>
            <person name="Kalkreuter E."/>
            <person name="Kautsar S.A."/>
            <person name="Yang D."/>
            <person name="Bader C.D."/>
            <person name="Teijaro C.N."/>
            <person name="Fluegel L."/>
            <person name="Davis C.M."/>
            <person name="Simpson J.R."/>
            <person name="Lauterbach L."/>
            <person name="Steele A.D."/>
            <person name="Gui C."/>
            <person name="Meng S."/>
            <person name="Li G."/>
            <person name="Viehrig K."/>
            <person name="Ye F."/>
            <person name="Su P."/>
            <person name="Kiefer A.F."/>
            <person name="Nichols A."/>
            <person name="Cepeda A.J."/>
            <person name="Yan W."/>
            <person name="Fan B."/>
            <person name="Jiang Y."/>
            <person name="Adhikari A."/>
            <person name="Zheng C.-J."/>
            <person name="Schuster L."/>
            <person name="Cowan T.M."/>
            <person name="Smanski M.J."/>
            <person name="Chevrette M.G."/>
            <person name="De Carvalho L.P.S."/>
            <person name="Shen B."/>
        </authorList>
    </citation>
    <scope>NUCLEOTIDE SEQUENCE [LARGE SCALE GENOMIC DNA]</scope>
    <source>
        <strain evidence="6 7">NPDC021253</strain>
    </source>
</reference>
<proteinExistence type="inferred from homology"/>
<dbReference type="Gene3D" id="3.40.190.10">
    <property type="entry name" value="Periplasmic binding protein-like II"/>
    <property type="match status" value="2"/>
</dbReference>
<sequence length="326" mass="34952">MFVRRGRFAVALVVAALTLTACGSDSSSPATEGAGGKQALTVATQPDFFGIPLYFAVQKGFLAKQGIEAKLQEFPTGVEGTEAVVTGQADLTSVAGYPVASLAAKGAKVKIIGHNATSYGWWGIVVDSSIATPQDLYGKTIALQSNSTASYWFDRFVAFHKLDKSKIKVKDAKYAQLVPTFAKGDVNAIIHFEPNVTKAISARPGARLGWAGGDDDLLPFIGYVVAGPKIFENQEVGVKVLRALRETSAYMKSNQGEVIEFIKSKTGITDDAEAKKILAKIDFSLAFDPASVDQIQQVADYQLEMGNIKNKVDAKSYVITDWVNAI</sequence>
<dbReference type="SUPFAM" id="SSF53850">
    <property type="entry name" value="Periplasmic binding protein-like II"/>
    <property type="match status" value="1"/>
</dbReference>
<feature type="domain" description="SsuA/THI5-like" evidence="5">
    <location>
        <begin position="51"/>
        <end position="253"/>
    </location>
</feature>
<dbReference type="EMBL" id="JBIRPU010000008">
    <property type="protein sequence ID" value="MFI0793847.1"/>
    <property type="molecule type" value="Genomic_DNA"/>
</dbReference>
<evidence type="ECO:0000313" key="6">
    <source>
        <dbReference type="EMBL" id="MFI0793847.1"/>
    </source>
</evidence>
<dbReference type="PANTHER" id="PTHR30024:SF47">
    <property type="entry name" value="TAURINE-BINDING PERIPLASMIC PROTEIN"/>
    <property type="match status" value="1"/>
</dbReference>
<evidence type="ECO:0000256" key="1">
    <source>
        <dbReference type="ARBA" id="ARBA00004418"/>
    </source>
</evidence>
<evidence type="ECO:0000256" key="3">
    <source>
        <dbReference type="ARBA" id="ARBA00022729"/>
    </source>
</evidence>
<dbReference type="Pfam" id="PF09084">
    <property type="entry name" value="NMT1"/>
    <property type="match status" value="1"/>
</dbReference>
<gene>
    <name evidence="6" type="ORF">ACH4OY_14310</name>
</gene>
<comment type="caution">
    <text evidence="6">The sequence shown here is derived from an EMBL/GenBank/DDBJ whole genome shotgun (WGS) entry which is preliminary data.</text>
</comment>
<keyword evidence="3 4" id="KW-0732">Signal</keyword>
<protein>
    <submittedName>
        <fullName evidence="6">ABC transporter substrate-binding protein</fullName>
    </submittedName>
</protein>
<evidence type="ECO:0000256" key="4">
    <source>
        <dbReference type="SAM" id="SignalP"/>
    </source>
</evidence>
<feature type="chain" id="PRO_5047345877" evidence="4">
    <location>
        <begin position="24"/>
        <end position="326"/>
    </location>
</feature>
<evidence type="ECO:0000256" key="2">
    <source>
        <dbReference type="ARBA" id="ARBA00010742"/>
    </source>
</evidence>
<dbReference type="PROSITE" id="PS51257">
    <property type="entry name" value="PROKAR_LIPOPROTEIN"/>
    <property type="match status" value="1"/>
</dbReference>
<evidence type="ECO:0000313" key="7">
    <source>
        <dbReference type="Proteomes" id="UP001611075"/>
    </source>
</evidence>
<dbReference type="InterPro" id="IPR015168">
    <property type="entry name" value="SsuA/THI5"/>
</dbReference>
<organism evidence="6 7">
    <name type="scientific">Micromonospora rubida</name>
    <dbReference type="NCBI Taxonomy" id="2697657"/>
    <lineage>
        <taxon>Bacteria</taxon>
        <taxon>Bacillati</taxon>
        <taxon>Actinomycetota</taxon>
        <taxon>Actinomycetes</taxon>
        <taxon>Micromonosporales</taxon>
        <taxon>Micromonosporaceae</taxon>
        <taxon>Micromonospora</taxon>
    </lineage>
</organism>
<comment type="similarity">
    <text evidence="2">Belongs to the bacterial solute-binding protein SsuA/TauA family.</text>
</comment>
<dbReference type="Proteomes" id="UP001611075">
    <property type="component" value="Unassembled WGS sequence"/>
</dbReference>
<comment type="subcellular location">
    <subcellularLocation>
        <location evidence="1">Periplasm</location>
    </subcellularLocation>
</comment>
<dbReference type="PANTHER" id="PTHR30024">
    <property type="entry name" value="ALIPHATIC SULFONATES-BINDING PROTEIN-RELATED"/>
    <property type="match status" value="1"/>
</dbReference>